<dbReference type="AlphaFoldDB" id="A0A5S9MEA6"/>
<dbReference type="Gene3D" id="2.40.37.10">
    <property type="entry name" value="Lyase, Ornithine Decarboxylase, Chain A, domain 1"/>
    <property type="match status" value="1"/>
</dbReference>
<dbReference type="EMBL" id="AP021906">
    <property type="protein sequence ID" value="BBP90444.1"/>
    <property type="molecule type" value="Genomic_DNA"/>
</dbReference>
<evidence type="ECO:0000313" key="1">
    <source>
        <dbReference type="EMBL" id="BBP90444.1"/>
    </source>
</evidence>
<dbReference type="SUPFAM" id="SSF50621">
    <property type="entry name" value="Alanine racemase C-terminal domain-like"/>
    <property type="match status" value="1"/>
</dbReference>
<evidence type="ECO:0000313" key="2">
    <source>
        <dbReference type="Proteomes" id="UP000464658"/>
    </source>
</evidence>
<gene>
    <name evidence="1" type="ORF">BsIDN1_40620</name>
</gene>
<name>A0A5S9MEA6_BACIA</name>
<accession>A0A5S9MEA6</accession>
<reference evidence="1 2" key="1">
    <citation type="submission" date="2019-12" db="EMBL/GenBank/DDBJ databases">
        <title>Full genome sequence of a Bacillus safensis strain isolated from commercially available natto in Indonesia.</title>
        <authorList>
            <person name="Yoshida M."/>
            <person name="Uomi M."/>
            <person name="Waturangi D."/>
            <person name="Ekaputri J.J."/>
            <person name="Setiamarga D.H.E."/>
        </authorList>
    </citation>
    <scope>NUCLEOTIDE SEQUENCE [LARGE SCALE GENOMIC DNA]</scope>
    <source>
        <strain evidence="1 2">IDN1</strain>
    </source>
</reference>
<dbReference type="Proteomes" id="UP000464658">
    <property type="component" value="Chromosome"/>
</dbReference>
<evidence type="ECO:0008006" key="3">
    <source>
        <dbReference type="Google" id="ProtNLM"/>
    </source>
</evidence>
<proteinExistence type="predicted"/>
<protein>
    <recommendedName>
        <fullName evidence="3">Diaminopimelate decarboxylase</fullName>
    </recommendedName>
</protein>
<sequence>MSNNYNRIPRPAVVFVEDGEAQLVVERETYEDIVKLDLPYQSKVKSST</sequence>
<dbReference type="InterPro" id="IPR009006">
    <property type="entry name" value="Ala_racemase/Decarboxylase_C"/>
</dbReference>
<organism evidence="1 2">
    <name type="scientific">Bacillus safensis</name>
    <dbReference type="NCBI Taxonomy" id="561879"/>
    <lineage>
        <taxon>Bacteria</taxon>
        <taxon>Bacillati</taxon>
        <taxon>Bacillota</taxon>
        <taxon>Bacilli</taxon>
        <taxon>Bacillales</taxon>
        <taxon>Bacillaceae</taxon>
        <taxon>Bacillus</taxon>
    </lineage>
</organism>
<dbReference type="GO" id="GO:0003824">
    <property type="term" value="F:catalytic activity"/>
    <property type="evidence" value="ECO:0007669"/>
    <property type="project" value="InterPro"/>
</dbReference>